<feature type="compositionally biased region" description="Polar residues" evidence="1">
    <location>
        <begin position="122"/>
        <end position="133"/>
    </location>
</feature>
<feature type="region of interest" description="Disordered" evidence="1">
    <location>
        <begin position="290"/>
        <end position="354"/>
    </location>
</feature>
<feature type="region of interest" description="Disordered" evidence="1">
    <location>
        <begin position="116"/>
        <end position="171"/>
    </location>
</feature>
<organism evidence="2 3">
    <name type="scientific">Lophiotrema nucula</name>
    <dbReference type="NCBI Taxonomy" id="690887"/>
    <lineage>
        <taxon>Eukaryota</taxon>
        <taxon>Fungi</taxon>
        <taxon>Dikarya</taxon>
        <taxon>Ascomycota</taxon>
        <taxon>Pezizomycotina</taxon>
        <taxon>Dothideomycetes</taxon>
        <taxon>Pleosporomycetidae</taxon>
        <taxon>Pleosporales</taxon>
        <taxon>Lophiotremataceae</taxon>
        <taxon>Lophiotrema</taxon>
    </lineage>
</organism>
<protein>
    <submittedName>
        <fullName evidence="2">Uncharacterized protein</fullName>
    </submittedName>
</protein>
<reference evidence="2" key="1">
    <citation type="journal article" date="2020" name="Stud. Mycol.">
        <title>101 Dothideomycetes genomes: a test case for predicting lifestyles and emergence of pathogens.</title>
        <authorList>
            <person name="Haridas S."/>
            <person name="Albert R."/>
            <person name="Binder M."/>
            <person name="Bloem J."/>
            <person name="Labutti K."/>
            <person name="Salamov A."/>
            <person name="Andreopoulos B."/>
            <person name="Baker S."/>
            <person name="Barry K."/>
            <person name="Bills G."/>
            <person name="Bluhm B."/>
            <person name="Cannon C."/>
            <person name="Castanera R."/>
            <person name="Culley D."/>
            <person name="Daum C."/>
            <person name="Ezra D."/>
            <person name="Gonzalez J."/>
            <person name="Henrissat B."/>
            <person name="Kuo A."/>
            <person name="Liang C."/>
            <person name="Lipzen A."/>
            <person name="Lutzoni F."/>
            <person name="Magnuson J."/>
            <person name="Mondo S."/>
            <person name="Nolan M."/>
            <person name="Ohm R."/>
            <person name="Pangilinan J."/>
            <person name="Park H.-J."/>
            <person name="Ramirez L."/>
            <person name="Alfaro M."/>
            <person name="Sun H."/>
            <person name="Tritt A."/>
            <person name="Yoshinaga Y."/>
            <person name="Zwiers L.-H."/>
            <person name="Turgeon B."/>
            <person name="Goodwin S."/>
            <person name="Spatafora J."/>
            <person name="Crous P."/>
            <person name="Grigoriev I."/>
        </authorList>
    </citation>
    <scope>NUCLEOTIDE SEQUENCE</scope>
    <source>
        <strain evidence="2">CBS 627.86</strain>
    </source>
</reference>
<feature type="compositionally biased region" description="Polar residues" evidence="1">
    <location>
        <begin position="144"/>
        <end position="153"/>
    </location>
</feature>
<accession>A0A6A5YIF2</accession>
<evidence type="ECO:0000313" key="3">
    <source>
        <dbReference type="Proteomes" id="UP000799770"/>
    </source>
</evidence>
<sequence length="354" mass="39909">MASTPASLTTPTATPSIRPMRLAEWQNFMVNAAIALTGPDSRVPHSLEGWKEKPEDAKVAILTSLNALEFNSLYTWPDFQALGFNFENMMKLRRALVTDLADALLKSKEFQDALQKRHEPKFSTQLPTPQANRTVPAPVKHSRQTQTSPTQSRARSEIPESDSESTSGHEVDCLRCDTNPKAWDRIEKNSEAWEHLLFLFNVDDPLDWACREVDADARAEDISKAVKEKSLAEYKDTQEWKAFKKTVETHEHLFDLYNLEKLDDEVASGLDAEALAENIYEAITDKVLAEHKQPKSGKSSSSPSPEPETQMRDGDADDEASMRTNRTQPVRPSFLKRRFGSPPPSSQQGTRRRV</sequence>
<name>A0A6A5YIF2_9PLEO</name>
<proteinExistence type="predicted"/>
<dbReference type="Proteomes" id="UP000799770">
    <property type="component" value="Unassembled WGS sequence"/>
</dbReference>
<dbReference type="AlphaFoldDB" id="A0A6A5YIF2"/>
<evidence type="ECO:0000313" key="2">
    <source>
        <dbReference type="EMBL" id="KAF2106835.1"/>
    </source>
</evidence>
<dbReference type="EMBL" id="ML977359">
    <property type="protein sequence ID" value="KAF2106835.1"/>
    <property type="molecule type" value="Genomic_DNA"/>
</dbReference>
<evidence type="ECO:0000256" key="1">
    <source>
        <dbReference type="SAM" id="MobiDB-lite"/>
    </source>
</evidence>
<gene>
    <name evidence="2" type="ORF">BDV96DRAFT_654394</name>
</gene>
<keyword evidence="3" id="KW-1185">Reference proteome</keyword>
<dbReference type="OrthoDB" id="3735253at2759"/>